<dbReference type="PROSITE" id="PS00086">
    <property type="entry name" value="CYTOCHROME_P450"/>
    <property type="match status" value="1"/>
</dbReference>
<dbReference type="InterPro" id="IPR001128">
    <property type="entry name" value="Cyt_P450"/>
</dbReference>
<dbReference type="PANTHER" id="PTHR46206">
    <property type="entry name" value="CYTOCHROME P450"/>
    <property type="match status" value="1"/>
</dbReference>
<dbReference type="OMA" id="LMEDYIN"/>
<dbReference type="Proteomes" id="UP000070444">
    <property type="component" value="Unassembled WGS sequence"/>
</dbReference>
<dbReference type="InterPro" id="IPR002403">
    <property type="entry name" value="Cyt_P450_E_grp-IV"/>
</dbReference>
<dbReference type="InterPro" id="IPR017972">
    <property type="entry name" value="Cyt_P450_CS"/>
</dbReference>
<dbReference type="Pfam" id="PF00067">
    <property type="entry name" value="p450"/>
    <property type="match status" value="1"/>
</dbReference>
<evidence type="ECO:0000256" key="3">
    <source>
        <dbReference type="ARBA" id="ARBA00022723"/>
    </source>
</evidence>
<organism evidence="7 8">
    <name type="scientific">Conidiobolus coronatus (strain ATCC 28846 / CBS 209.66 / NRRL 28638)</name>
    <name type="common">Delacroixia coronata</name>
    <dbReference type="NCBI Taxonomy" id="796925"/>
    <lineage>
        <taxon>Eukaryota</taxon>
        <taxon>Fungi</taxon>
        <taxon>Fungi incertae sedis</taxon>
        <taxon>Zoopagomycota</taxon>
        <taxon>Entomophthoromycotina</taxon>
        <taxon>Entomophthoromycetes</taxon>
        <taxon>Entomophthorales</taxon>
        <taxon>Ancylistaceae</taxon>
        <taxon>Conidiobolus</taxon>
    </lineage>
</organism>
<dbReference type="GO" id="GO:0005506">
    <property type="term" value="F:iron ion binding"/>
    <property type="evidence" value="ECO:0007669"/>
    <property type="project" value="InterPro"/>
</dbReference>
<dbReference type="SUPFAM" id="SSF48264">
    <property type="entry name" value="Cytochrome P450"/>
    <property type="match status" value="1"/>
</dbReference>
<keyword evidence="3 5" id="KW-0479">Metal-binding</keyword>
<keyword evidence="5 6" id="KW-0349">Heme</keyword>
<dbReference type="EMBL" id="KQ964708">
    <property type="protein sequence ID" value="KXN66581.1"/>
    <property type="molecule type" value="Genomic_DNA"/>
</dbReference>
<dbReference type="GO" id="GO:0020037">
    <property type="term" value="F:heme binding"/>
    <property type="evidence" value="ECO:0007669"/>
    <property type="project" value="InterPro"/>
</dbReference>
<keyword evidence="8" id="KW-1185">Reference proteome</keyword>
<dbReference type="OrthoDB" id="1844152at2759"/>
<keyword evidence="6" id="KW-0503">Monooxygenase</keyword>
<dbReference type="InterPro" id="IPR036396">
    <property type="entry name" value="Cyt_P450_sf"/>
</dbReference>
<dbReference type="PANTHER" id="PTHR46206:SF7">
    <property type="entry name" value="P450, PUTATIVE (EUROFUNG)-RELATED"/>
    <property type="match status" value="1"/>
</dbReference>
<evidence type="ECO:0000256" key="4">
    <source>
        <dbReference type="ARBA" id="ARBA00023004"/>
    </source>
</evidence>
<dbReference type="PRINTS" id="PR00465">
    <property type="entry name" value="EP450IV"/>
</dbReference>
<evidence type="ECO:0000256" key="2">
    <source>
        <dbReference type="ARBA" id="ARBA00010617"/>
    </source>
</evidence>
<dbReference type="GO" id="GO:0016705">
    <property type="term" value="F:oxidoreductase activity, acting on paired donors, with incorporation or reduction of molecular oxygen"/>
    <property type="evidence" value="ECO:0007669"/>
    <property type="project" value="InterPro"/>
</dbReference>
<sequence length="307" mass="35577">MLGSRLSEDEEVIDAFYNFPVKVEHSVFSKLKYAQYPIVGRLYAKYLLRKEKVHLPYHELFFNKISEEVAARKSEQSVKEYQKPNDLLQRLLDEGFNTEDITLFVVNLIFASVVTTTNNSTLALYDMVTYPEYYNELYEEQLQIKKEFGDDISPDIVSKMLKLNSFIRETMRFRLEAVSSFRITRSDWILSNGVIIPKGSFIAVDSTSLHFDNELQDGSPYEFKPYRHFENGKLATKTEPQFLSFGFGTHACPGRFLAIQEISTILSVIIRNYEISTQDGKPHPYMVKPAQFDLPKGEPLIFRKINN</sequence>
<proteinExistence type="inferred from homology"/>
<dbReference type="AlphaFoldDB" id="A0A137NVC1"/>
<name>A0A137NVC1_CONC2</name>
<keyword evidence="6" id="KW-0560">Oxidoreductase</keyword>
<evidence type="ECO:0000256" key="1">
    <source>
        <dbReference type="ARBA" id="ARBA00001971"/>
    </source>
</evidence>
<feature type="binding site" description="axial binding residue" evidence="5">
    <location>
        <position position="252"/>
    </location>
    <ligand>
        <name>heme</name>
        <dbReference type="ChEBI" id="CHEBI:30413"/>
    </ligand>
    <ligandPart>
        <name>Fe</name>
        <dbReference type="ChEBI" id="CHEBI:18248"/>
    </ligandPart>
</feature>
<dbReference type="Gene3D" id="1.10.630.10">
    <property type="entry name" value="Cytochrome P450"/>
    <property type="match status" value="1"/>
</dbReference>
<comment type="cofactor">
    <cofactor evidence="1 5">
        <name>heme</name>
        <dbReference type="ChEBI" id="CHEBI:30413"/>
    </cofactor>
</comment>
<reference evidence="7 8" key="1">
    <citation type="journal article" date="2015" name="Genome Biol. Evol.">
        <title>Phylogenomic analyses indicate that early fungi evolved digesting cell walls of algal ancestors of land plants.</title>
        <authorList>
            <person name="Chang Y."/>
            <person name="Wang S."/>
            <person name="Sekimoto S."/>
            <person name="Aerts A.L."/>
            <person name="Choi C."/>
            <person name="Clum A."/>
            <person name="LaButti K.M."/>
            <person name="Lindquist E.A."/>
            <person name="Yee Ngan C."/>
            <person name="Ohm R.A."/>
            <person name="Salamov A.A."/>
            <person name="Grigoriev I.V."/>
            <person name="Spatafora J.W."/>
            <person name="Berbee M.L."/>
        </authorList>
    </citation>
    <scope>NUCLEOTIDE SEQUENCE [LARGE SCALE GENOMIC DNA]</scope>
    <source>
        <strain evidence="7 8">NRRL 28638</strain>
    </source>
</reference>
<dbReference type="STRING" id="796925.A0A137NVC1"/>
<dbReference type="GO" id="GO:0004497">
    <property type="term" value="F:monooxygenase activity"/>
    <property type="evidence" value="ECO:0007669"/>
    <property type="project" value="UniProtKB-KW"/>
</dbReference>
<evidence type="ECO:0000256" key="5">
    <source>
        <dbReference type="PIRSR" id="PIRSR602403-1"/>
    </source>
</evidence>
<accession>A0A137NVC1</accession>
<evidence type="ECO:0000313" key="8">
    <source>
        <dbReference type="Proteomes" id="UP000070444"/>
    </source>
</evidence>
<dbReference type="CDD" id="cd11041">
    <property type="entry name" value="CYP503A1-like"/>
    <property type="match status" value="1"/>
</dbReference>
<keyword evidence="4 5" id="KW-0408">Iron</keyword>
<evidence type="ECO:0000313" key="7">
    <source>
        <dbReference type="EMBL" id="KXN66581.1"/>
    </source>
</evidence>
<protein>
    <submittedName>
        <fullName evidence="7">Cytochrome P450</fullName>
    </submittedName>
</protein>
<evidence type="ECO:0000256" key="6">
    <source>
        <dbReference type="RuleBase" id="RU000461"/>
    </source>
</evidence>
<comment type="similarity">
    <text evidence="2 6">Belongs to the cytochrome P450 family.</text>
</comment>
<gene>
    <name evidence="7" type="ORF">CONCODRAFT_43654</name>
</gene>